<dbReference type="GO" id="GO:0005886">
    <property type="term" value="C:plasma membrane"/>
    <property type="evidence" value="ECO:0007669"/>
    <property type="project" value="TreeGrafter"/>
</dbReference>
<dbReference type="PRINTS" id="PR00786">
    <property type="entry name" value="NEPRILYSIN"/>
</dbReference>
<gene>
    <name evidence="7" type="ORF">KP79_PYT01510</name>
</gene>
<sequence>MANICQLPPLNDIKGGALVVAVPVYFRYQRVRCINWSVIIMPKTCCCVPYCSERGGHVFPKDERKKLLWVSAIKRNSSEKQFERWVPVKSSLVCSAHFTDADHKTETTYGTSPLRRKLRDGAVPRIFQWKPSEQSDPRAKRLCVRNAETELTSGFEIHSPETSSNYMKERSMNYGGIGMIIGHEITHGFDDIGRQYDKDGNLEQWWSDDAITRFKAKAQCIINQYGNFSLPEADGMNLNGINTQGENIADNGGLKQSYRAYRDWIKQRGREESQLPGVSYNDNQLFFINFAQIWCASMRRENAINRILTGVHSPGRFRVIGTLQNSPEFAEAFSCPKGSYMNPNKKCGVW</sequence>
<dbReference type="Proteomes" id="UP000242188">
    <property type="component" value="Unassembled WGS sequence"/>
</dbReference>
<dbReference type="InterPro" id="IPR038441">
    <property type="entry name" value="THAP_Znf_sf"/>
</dbReference>
<dbReference type="PANTHER" id="PTHR11733:SF133">
    <property type="entry name" value="PHOSPHATE-REGULATING NEUTRAL ENDOPEPTIDASE PHEX"/>
    <property type="match status" value="1"/>
</dbReference>
<evidence type="ECO:0000256" key="1">
    <source>
        <dbReference type="ARBA" id="ARBA00022723"/>
    </source>
</evidence>
<keyword evidence="4 5" id="KW-0238">DNA-binding</keyword>
<dbReference type="Pfam" id="PF01431">
    <property type="entry name" value="Peptidase_M13"/>
    <property type="match status" value="1"/>
</dbReference>
<keyword evidence="2 5" id="KW-0863">Zinc-finger</keyword>
<dbReference type="AlphaFoldDB" id="A0A210QAR7"/>
<protein>
    <submittedName>
        <fullName evidence="7">Neprilysin</fullName>
    </submittedName>
</protein>
<dbReference type="GO" id="GO:0004222">
    <property type="term" value="F:metalloendopeptidase activity"/>
    <property type="evidence" value="ECO:0007669"/>
    <property type="project" value="InterPro"/>
</dbReference>
<evidence type="ECO:0000256" key="2">
    <source>
        <dbReference type="ARBA" id="ARBA00022771"/>
    </source>
</evidence>
<dbReference type="GO" id="GO:0016485">
    <property type="term" value="P:protein processing"/>
    <property type="evidence" value="ECO:0007669"/>
    <property type="project" value="TreeGrafter"/>
</dbReference>
<dbReference type="InterPro" id="IPR006612">
    <property type="entry name" value="THAP_Znf"/>
</dbReference>
<evidence type="ECO:0000256" key="3">
    <source>
        <dbReference type="ARBA" id="ARBA00022833"/>
    </source>
</evidence>
<dbReference type="SUPFAM" id="SSF55486">
    <property type="entry name" value="Metalloproteases ('zincins'), catalytic domain"/>
    <property type="match status" value="1"/>
</dbReference>
<dbReference type="CDD" id="cd08662">
    <property type="entry name" value="M13"/>
    <property type="match status" value="1"/>
</dbReference>
<feature type="domain" description="THAP-type" evidence="6">
    <location>
        <begin position="41"/>
        <end position="127"/>
    </location>
</feature>
<evidence type="ECO:0000313" key="7">
    <source>
        <dbReference type="EMBL" id="OWF45826.1"/>
    </source>
</evidence>
<proteinExistence type="predicted"/>
<dbReference type="InterPro" id="IPR024079">
    <property type="entry name" value="MetalloPept_cat_dom_sf"/>
</dbReference>
<evidence type="ECO:0000256" key="4">
    <source>
        <dbReference type="ARBA" id="ARBA00023125"/>
    </source>
</evidence>
<dbReference type="InterPro" id="IPR018497">
    <property type="entry name" value="Peptidase_M13_C"/>
</dbReference>
<dbReference type="Gene3D" id="3.40.390.10">
    <property type="entry name" value="Collagenase (Catalytic Domain)"/>
    <property type="match status" value="1"/>
</dbReference>
<evidence type="ECO:0000259" key="6">
    <source>
        <dbReference type="PROSITE" id="PS50950"/>
    </source>
</evidence>
<dbReference type="SUPFAM" id="SSF57716">
    <property type="entry name" value="Glucocorticoid receptor-like (DNA-binding domain)"/>
    <property type="match status" value="1"/>
</dbReference>
<keyword evidence="8" id="KW-1185">Reference proteome</keyword>
<dbReference type="OrthoDB" id="6475849at2759"/>
<organism evidence="7 8">
    <name type="scientific">Mizuhopecten yessoensis</name>
    <name type="common">Japanese scallop</name>
    <name type="synonym">Patinopecten yessoensis</name>
    <dbReference type="NCBI Taxonomy" id="6573"/>
    <lineage>
        <taxon>Eukaryota</taxon>
        <taxon>Metazoa</taxon>
        <taxon>Spiralia</taxon>
        <taxon>Lophotrochozoa</taxon>
        <taxon>Mollusca</taxon>
        <taxon>Bivalvia</taxon>
        <taxon>Autobranchia</taxon>
        <taxon>Pteriomorphia</taxon>
        <taxon>Pectinida</taxon>
        <taxon>Pectinoidea</taxon>
        <taxon>Pectinidae</taxon>
        <taxon>Mizuhopecten</taxon>
    </lineage>
</organism>
<name>A0A210QAR7_MIZYE</name>
<dbReference type="EMBL" id="NEDP02004383">
    <property type="protein sequence ID" value="OWF45826.1"/>
    <property type="molecule type" value="Genomic_DNA"/>
</dbReference>
<dbReference type="SMART" id="SM00980">
    <property type="entry name" value="THAP"/>
    <property type="match status" value="1"/>
</dbReference>
<evidence type="ECO:0000256" key="5">
    <source>
        <dbReference type="PROSITE-ProRule" id="PRU00309"/>
    </source>
</evidence>
<reference evidence="7 8" key="1">
    <citation type="journal article" date="2017" name="Nat. Ecol. Evol.">
        <title>Scallop genome provides insights into evolution of bilaterian karyotype and development.</title>
        <authorList>
            <person name="Wang S."/>
            <person name="Zhang J."/>
            <person name="Jiao W."/>
            <person name="Li J."/>
            <person name="Xun X."/>
            <person name="Sun Y."/>
            <person name="Guo X."/>
            <person name="Huan P."/>
            <person name="Dong B."/>
            <person name="Zhang L."/>
            <person name="Hu X."/>
            <person name="Sun X."/>
            <person name="Wang J."/>
            <person name="Zhao C."/>
            <person name="Wang Y."/>
            <person name="Wang D."/>
            <person name="Huang X."/>
            <person name="Wang R."/>
            <person name="Lv J."/>
            <person name="Li Y."/>
            <person name="Zhang Z."/>
            <person name="Liu B."/>
            <person name="Lu W."/>
            <person name="Hui Y."/>
            <person name="Liang J."/>
            <person name="Zhou Z."/>
            <person name="Hou R."/>
            <person name="Li X."/>
            <person name="Liu Y."/>
            <person name="Li H."/>
            <person name="Ning X."/>
            <person name="Lin Y."/>
            <person name="Zhao L."/>
            <person name="Xing Q."/>
            <person name="Dou J."/>
            <person name="Li Y."/>
            <person name="Mao J."/>
            <person name="Guo H."/>
            <person name="Dou H."/>
            <person name="Li T."/>
            <person name="Mu C."/>
            <person name="Jiang W."/>
            <person name="Fu Q."/>
            <person name="Fu X."/>
            <person name="Miao Y."/>
            <person name="Liu J."/>
            <person name="Yu Q."/>
            <person name="Li R."/>
            <person name="Liao H."/>
            <person name="Li X."/>
            <person name="Kong Y."/>
            <person name="Jiang Z."/>
            <person name="Chourrout D."/>
            <person name="Li R."/>
            <person name="Bao Z."/>
        </authorList>
    </citation>
    <scope>NUCLEOTIDE SEQUENCE [LARGE SCALE GENOMIC DNA]</scope>
    <source>
        <strain evidence="7 8">PY_sf001</strain>
    </source>
</reference>
<comment type="caution">
    <text evidence="7">The sequence shown here is derived from an EMBL/GenBank/DDBJ whole genome shotgun (WGS) entry which is preliminary data.</text>
</comment>
<dbReference type="PANTHER" id="PTHR11733">
    <property type="entry name" value="ZINC METALLOPROTEASE FAMILY M13 NEPRILYSIN-RELATED"/>
    <property type="match status" value="1"/>
</dbReference>
<keyword evidence="3" id="KW-0862">Zinc</keyword>
<evidence type="ECO:0000313" key="8">
    <source>
        <dbReference type="Proteomes" id="UP000242188"/>
    </source>
</evidence>
<keyword evidence="1" id="KW-0479">Metal-binding</keyword>
<dbReference type="PROSITE" id="PS51885">
    <property type="entry name" value="NEPRILYSIN"/>
    <property type="match status" value="1"/>
</dbReference>
<dbReference type="InterPro" id="IPR000718">
    <property type="entry name" value="Peptidase_M13"/>
</dbReference>
<dbReference type="Pfam" id="PF05485">
    <property type="entry name" value="THAP"/>
    <property type="match status" value="1"/>
</dbReference>
<dbReference type="Gene3D" id="6.20.210.20">
    <property type="entry name" value="THAP domain"/>
    <property type="match status" value="1"/>
</dbReference>
<accession>A0A210QAR7</accession>
<dbReference type="GO" id="GO:0003677">
    <property type="term" value="F:DNA binding"/>
    <property type="evidence" value="ECO:0007669"/>
    <property type="project" value="UniProtKB-UniRule"/>
</dbReference>
<dbReference type="PROSITE" id="PS50950">
    <property type="entry name" value="ZF_THAP"/>
    <property type="match status" value="1"/>
</dbReference>
<dbReference type="GO" id="GO:0008270">
    <property type="term" value="F:zinc ion binding"/>
    <property type="evidence" value="ECO:0007669"/>
    <property type="project" value="UniProtKB-KW"/>
</dbReference>